<protein>
    <recommendedName>
        <fullName evidence="1">Glycine-rich domain-containing protein</fullName>
    </recommendedName>
</protein>
<evidence type="ECO:0000259" key="1">
    <source>
        <dbReference type="Pfam" id="PF21722"/>
    </source>
</evidence>
<sequence length="455" mass="43587">MLYNQPLDQASNPNAPYVNGNPSSGIQGSIIPAAAVEYPQRELIALIQAAGFTPSNTDLAQVAKAIQSGLLNFAVAGGTAGALTASITPAPTALFAGLSVVIKTTLAASGATTLNLNSLGNKPVVWGDQTIPVANDWGAGSLLELRFDGASFQIQGISPSSIQTGRWNTATAGGTANALTATLTPAPAAVVVGFALDILISTTNTGAATLNLNGLGAKPIVTANGNVLSAGDLSAGRMVTLVYDGANFQMTSPPSAMGYTNLVTLSTSGTFTVPLGVSLIRVWLIGAGGGGGSSNTNDPAAGGAGAPCGMRTIRVTPGQAFPCVFGSGGNGGSSQGQGATGGTTTGFGMTITGSTGGFGAATSVTTRSGGAPGSVTGADITFPGQPGGLITGQTATSSGGVGGRAGGPYGGQAGIGGASTGGIPAAGNFGGGGGGAGPVIAVGGTASSGAVYIEY</sequence>
<evidence type="ECO:0000313" key="3">
    <source>
        <dbReference type="Proteomes" id="UP000199435"/>
    </source>
</evidence>
<dbReference type="InterPro" id="IPR049304">
    <property type="entry name" value="Gly_rich_dom"/>
</dbReference>
<feature type="domain" description="Glycine-rich" evidence="1">
    <location>
        <begin position="267"/>
        <end position="455"/>
    </location>
</feature>
<accession>A0A1C3WNV1</accession>
<gene>
    <name evidence="2" type="ORF">GA0061102_10354</name>
</gene>
<name>A0A1C3WNV1_9HYPH</name>
<dbReference type="Pfam" id="PF21722">
    <property type="entry name" value="Gly_rich_2"/>
    <property type="match status" value="1"/>
</dbReference>
<dbReference type="EMBL" id="FMAH01000035">
    <property type="protein sequence ID" value="SCB41733.1"/>
    <property type="molecule type" value="Genomic_DNA"/>
</dbReference>
<dbReference type="STRING" id="411945.GA0061102_10354"/>
<keyword evidence="3" id="KW-1185">Reference proteome</keyword>
<proteinExistence type="predicted"/>
<dbReference type="Proteomes" id="UP000199435">
    <property type="component" value="Unassembled WGS sequence"/>
</dbReference>
<reference evidence="3" key="1">
    <citation type="submission" date="2016-08" db="EMBL/GenBank/DDBJ databases">
        <authorList>
            <person name="Varghese N."/>
            <person name="Submissions Spin"/>
        </authorList>
    </citation>
    <scope>NUCLEOTIDE SEQUENCE [LARGE SCALE GENOMIC DNA]</scope>
    <source>
        <strain evidence="3">HAMBI 2971</strain>
    </source>
</reference>
<dbReference type="AlphaFoldDB" id="A0A1C3WNV1"/>
<organism evidence="2 3">
    <name type="scientific">Rhizobium miluonense</name>
    <dbReference type="NCBI Taxonomy" id="411945"/>
    <lineage>
        <taxon>Bacteria</taxon>
        <taxon>Pseudomonadati</taxon>
        <taxon>Pseudomonadota</taxon>
        <taxon>Alphaproteobacteria</taxon>
        <taxon>Hyphomicrobiales</taxon>
        <taxon>Rhizobiaceae</taxon>
        <taxon>Rhizobium/Agrobacterium group</taxon>
        <taxon>Rhizobium</taxon>
    </lineage>
</organism>
<evidence type="ECO:0000313" key="2">
    <source>
        <dbReference type="EMBL" id="SCB41733.1"/>
    </source>
</evidence>